<accession>A0A6M3XWB0</accession>
<protein>
    <submittedName>
        <fullName evidence="2">Uncharacterized protein</fullName>
    </submittedName>
</protein>
<name>A0A6M3XWB0_9ZZZZ</name>
<reference evidence="2" key="1">
    <citation type="submission" date="2020-03" db="EMBL/GenBank/DDBJ databases">
        <title>The deep terrestrial virosphere.</title>
        <authorList>
            <person name="Holmfeldt K."/>
            <person name="Nilsson E."/>
            <person name="Simone D."/>
            <person name="Lopez-Fernandez M."/>
            <person name="Wu X."/>
            <person name="de Brujin I."/>
            <person name="Lundin D."/>
            <person name="Andersson A."/>
            <person name="Bertilsson S."/>
            <person name="Dopson M."/>
        </authorList>
    </citation>
    <scope>NUCLEOTIDE SEQUENCE</scope>
    <source>
        <strain evidence="2">TM448B01994</strain>
    </source>
</reference>
<evidence type="ECO:0000313" key="2">
    <source>
        <dbReference type="EMBL" id="QJI00566.1"/>
    </source>
</evidence>
<dbReference type="EMBL" id="MT144861">
    <property type="protein sequence ID" value="QJI00566.1"/>
    <property type="molecule type" value="Genomic_DNA"/>
</dbReference>
<feature type="compositionally biased region" description="Polar residues" evidence="1">
    <location>
        <begin position="1"/>
        <end position="26"/>
    </location>
</feature>
<organism evidence="2">
    <name type="scientific">viral metagenome</name>
    <dbReference type="NCBI Taxonomy" id="1070528"/>
    <lineage>
        <taxon>unclassified sequences</taxon>
        <taxon>metagenomes</taxon>
        <taxon>organismal metagenomes</taxon>
    </lineage>
</organism>
<proteinExistence type="predicted"/>
<dbReference type="AlphaFoldDB" id="A0A6M3XWB0"/>
<sequence length="327" mass="33882">MVTAKQVINSIKPNITKAPQGQTQKGSAGYDNPREDIEKIKGLREGSIQKVPVNADDITNKAYVDAQFPVTHASTTGQTANDHHVAFVKADADLLYGDIALEHGVNDVNSSSATAAQGALADTALQTETFVAATHTAIGDAAPHHSVNAANTTYTNLVNDSMADALHRHSELSASDGTPNPALSVDATGNVGIGTTGPASKLHVTGAGSADTVLTLGTQDSTPYIKSVNNNLIIQADVQNLFLRTAAGKYVNIDTGSGLLVSGNVGIGTTAPSEKLDVNSDAIRIRTAQTPASAGATGDTGMVCWDANYIYVCVATNTWKRSAIATW</sequence>
<feature type="region of interest" description="Disordered" evidence="1">
    <location>
        <begin position="1"/>
        <end position="33"/>
    </location>
</feature>
<evidence type="ECO:0000256" key="1">
    <source>
        <dbReference type="SAM" id="MobiDB-lite"/>
    </source>
</evidence>
<gene>
    <name evidence="2" type="ORF">TM448B01994_0009</name>
</gene>